<reference evidence="1 2" key="1">
    <citation type="submission" date="2021-06" db="EMBL/GenBank/DDBJ databases">
        <title>Caerostris darwini draft genome.</title>
        <authorList>
            <person name="Kono N."/>
            <person name="Arakawa K."/>
        </authorList>
    </citation>
    <scope>NUCLEOTIDE SEQUENCE [LARGE SCALE GENOMIC DNA]</scope>
</reference>
<proteinExistence type="predicted"/>
<accession>A0AAV4TSQ7</accession>
<keyword evidence="2" id="KW-1185">Reference proteome</keyword>
<sequence>MEECGGIIAPTEREMSVWSFHSVFGGGDAELRCRIILSGGVKGWRSNKKRLGLQNLHRRHLICKGGIAPPSAPVSKLSHYPRWHCRLSNFLYPSVMKGAHLFIAILRGSQCVRPRLKGWRSAEGSVNPRKGEGGMFVVEFSLVFGGADAEWNYFIRRC</sequence>
<organism evidence="1 2">
    <name type="scientific">Caerostris darwini</name>
    <dbReference type="NCBI Taxonomy" id="1538125"/>
    <lineage>
        <taxon>Eukaryota</taxon>
        <taxon>Metazoa</taxon>
        <taxon>Ecdysozoa</taxon>
        <taxon>Arthropoda</taxon>
        <taxon>Chelicerata</taxon>
        <taxon>Arachnida</taxon>
        <taxon>Araneae</taxon>
        <taxon>Araneomorphae</taxon>
        <taxon>Entelegynae</taxon>
        <taxon>Araneoidea</taxon>
        <taxon>Araneidae</taxon>
        <taxon>Caerostris</taxon>
    </lineage>
</organism>
<dbReference type="Proteomes" id="UP001054837">
    <property type="component" value="Unassembled WGS sequence"/>
</dbReference>
<evidence type="ECO:0000313" key="1">
    <source>
        <dbReference type="EMBL" id="GIY49508.1"/>
    </source>
</evidence>
<gene>
    <name evidence="1" type="ORF">CDAR_203541</name>
</gene>
<evidence type="ECO:0000313" key="2">
    <source>
        <dbReference type="Proteomes" id="UP001054837"/>
    </source>
</evidence>
<protein>
    <submittedName>
        <fullName evidence="1">Uncharacterized protein</fullName>
    </submittedName>
</protein>
<dbReference type="EMBL" id="BPLQ01010242">
    <property type="protein sequence ID" value="GIY49508.1"/>
    <property type="molecule type" value="Genomic_DNA"/>
</dbReference>
<name>A0AAV4TSQ7_9ARAC</name>
<dbReference type="AlphaFoldDB" id="A0AAV4TSQ7"/>
<comment type="caution">
    <text evidence="1">The sequence shown here is derived from an EMBL/GenBank/DDBJ whole genome shotgun (WGS) entry which is preliminary data.</text>
</comment>